<evidence type="ECO:0000313" key="2">
    <source>
        <dbReference type="EMBL" id="MFC6197393.1"/>
    </source>
</evidence>
<dbReference type="InterPro" id="IPR000246">
    <property type="entry name" value="Peptidase_T2"/>
</dbReference>
<keyword evidence="1" id="KW-0732">Signal</keyword>
<dbReference type="RefSeq" id="WP_377376204.1">
    <property type="nucleotide sequence ID" value="NZ_JBHSSW010000004.1"/>
</dbReference>
<dbReference type="InterPro" id="IPR029055">
    <property type="entry name" value="Ntn_hydrolases_N"/>
</dbReference>
<protein>
    <submittedName>
        <fullName evidence="2">Isoaspartyl peptidase/L-asparaginase family protein</fullName>
    </submittedName>
</protein>
<dbReference type="EMBL" id="JBHSSW010000004">
    <property type="protein sequence ID" value="MFC6197393.1"/>
    <property type="molecule type" value="Genomic_DNA"/>
</dbReference>
<dbReference type="CDD" id="cd04701">
    <property type="entry name" value="Asparaginase_2"/>
    <property type="match status" value="1"/>
</dbReference>
<name>A0ABW1S6Z4_9PROT</name>
<comment type="caution">
    <text evidence="2">The sequence shown here is derived from an EMBL/GenBank/DDBJ whole genome shotgun (WGS) entry which is preliminary data.</text>
</comment>
<keyword evidence="3" id="KW-1185">Reference proteome</keyword>
<feature type="signal peptide" evidence="1">
    <location>
        <begin position="1"/>
        <end position="26"/>
    </location>
</feature>
<dbReference type="Proteomes" id="UP001596303">
    <property type="component" value="Unassembled WGS sequence"/>
</dbReference>
<evidence type="ECO:0000256" key="1">
    <source>
        <dbReference type="SAM" id="SignalP"/>
    </source>
</evidence>
<feature type="chain" id="PRO_5045260394" evidence="1">
    <location>
        <begin position="27"/>
        <end position="370"/>
    </location>
</feature>
<dbReference type="PROSITE" id="PS51257">
    <property type="entry name" value="PROKAR_LIPOPROTEIN"/>
    <property type="match status" value="1"/>
</dbReference>
<accession>A0ABW1S6Z4</accession>
<proteinExistence type="predicted"/>
<gene>
    <name evidence="2" type="ORF">ACFQDM_04850</name>
</gene>
<reference evidence="3" key="1">
    <citation type="journal article" date="2019" name="Int. J. Syst. Evol. Microbiol.">
        <title>The Global Catalogue of Microorganisms (GCM) 10K type strain sequencing project: providing services to taxonomists for standard genome sequencing and annotation.</title>
        <authorList>
            <consortium name="The Broad Institute Genomics Platform"/>
            <consortium name="The Broad Institute Genome Sequencing Center for Infectious Disease"/>
            <person name="Wu L."/>
            <person name="Ma J."/>
        </authorList>
    </citation>
    <scope>NUCLEOTIDE SEQUENCE [LARGE SCALE GENOMIC DNA]</scope>
    <source>
        <strain evidence="3">CGMCC-1.15741</strain>
    </source>
</reference>
<dbReference type="PANTHER" id="PTHR10188:SF6">
    <property type="entry name" value="N(4)-(BETA-N-ACETYLGLUCOSAMINYL)-L-ASPARAGINASE"/>
    <property type="match status" value="1"/>
</dbReference>
<dbReference type="SUPFAM" id="SSF56235">
    <property type="entry name" value="N-terminal nucleophile aminohydrolases (Ntn hydrolases)"/>
    <property type="match status" value="1"/>
</dbReference>
<dbReference type="Gene3D" id="3.60.20.30">
    <property type="entry name" value="(Glycosyl)asparaginase"/>
    <property type="match status" value="1"/>
</dbReference>
<evidence type="ECO:0000313" key="3">
    <source>
        <dbReference type="Proteomes" id="UP001596303"/>
    </source>
</evidence>
<sequence length="370" mass="38584">MKNRVLSAVAVFVAAMAAGCTTSTVAQETPATMTSTASPGWSLVIHGGAGVIRRDSMSAETEAAYMSALDGVLSTGETMLAGGSPAIDVVETIIRSLEDDPLFNAGRGAVMTEVGTFSLDASLMRGDTLDAGAAAGLSNVKHPISAARKAMEQSPHVMLAGDGADQFAAQQGLEIVDPSWFYTDRRWESLLKALERRGVASPENLYGPKPQTNPVESIEREDLSDLAFPDDRKYGTVGVVAKDQDGNIVAGTSTGGTTAKRWGRVGDSPVIGAGTYAKNDVCGVSATGTGEYFIRLSIAYAICSRVELLGETAQEAADYIIHTSLTDLGGDGGVIVLGPDGTPAWSFNTEGMYRAKASSDGKKLIEIFGD</sequence>
<dbReference type="Pfam" id="PF01112">
    <property type="entry name" value="Asparaginase_2"/>
    <property type="match status" value="1"/>
</dbReference>
<organism evidence="2 3">
    <name type="scientific">Ponticaulis profundi</name>
    <dbReference type="NCBI Taxonomy" id="2665222"/>
    <lineage>
        <taxon>Bacteria</taxon>
        <taxon>Pseudomonadati</taxon>
        <taxon>Pseudomonadota</taxon>
        <taxon>Alphaproteobacteria</taxon>
        <taxon>Hyphomonadales</taxon>
        <taxon>Hyphomonadaceae</taxon>
        <taxon>Ponticaulis</taxon>
    </lineage>
</organism>
<dbReference type="PANTHER" id="PTHR10188">
    <property type="entry name" value="L-ASPARAGINASE"/>
    <property type="match status" value="1"/>
</dbReference>